<keyword evidence="2" id="KW-1133">Transmembrane helix</keyword>
<dbReference type="PANTHER" id="PTHR43642">
    <property type="entry name" value="HYBRID SIGNAL TRANSDUCTION HISTIDINE KINASE G"/>
    <property type="match status" value="1"/>
</dbReference>
<dbReference type="PANTHER" id="PTHR43642:SF1">
    <property type="entry name" value="HYBRID SIGNAL TRANSDUCTION HISTIDINE KINASE G"/>
    <property type="match status" value="1"/>
</dbReference>
<evidence type="ECO:0000259" key="3">
    <source>
        <dbReference type="Pfam" id="PF13191"/>
    </source>
</evidence>
<evidence type="ECO:0000256" key="2">
    <source>
        <dbReference type="SAM" id="Phobius"/>
    </source>
</evidence>
<name>B7GEM8_PHATC</name>
<evidence type="ECO:0000256" key="1">
    <source>
        <dbReference type="SAM" id="MobiDB-lite"/>
    </source>
</evidence>
<proteinExistence type="predicted"/>
<dbReference type="InterPro" id="IPR027417">
    <property type="entry name" value="P-loop_NTPase"/>
</dbReference>
<reference evidence="4 5" key="1">
    <citation type="journal article" date="2008" name="Nature">
        <title>The Phaeodactylum genome reveals the evolutionary history of diatom genomes.</title>
        <authorList>
            <person name="Bowler C."/>
            <person name="Allen A.E."/>
            <person name="Badger J.H."/>
            <person name="Grimwood J."/>
            <person name="Jabbari K."/>
            <person name="Kuo A."/>
            <person name="Maheswari U."/>
            <person name="Martens C."/>
            <person name="Maumus F."/>
            <person name="Otillar R.P."/>
            <person name="Rayko E."/>
            <person name="Salamov A."/>
            <person name="Vandepoele K."/>
            <person name="Beszteri B."/>
            <person name="Gruber A."/>
            <person name="Heijde M."/>
            <person name="Katinka M."/>
            <person name="Mock T."/>
            <person name="Valentin K."/>
            <person name="Verret F."/>
            <person name="Berges J.A."/>
            <person name="Brownlee C."/>
            <person name="Cadoret J.P."/>
            <person name="Chiovitti A."/>
            <person name="Choi C.J."/>
            <person name="Coesel S."/>
            <person name="De Martino A."/>
            <person name="Detter J.C."/>
            <person name="Durkin C."/>
            <person name="Falciatore A."/>
            <person name="Fournet J."/>
            <person name="Haruta M."/>
            <person name="Huysman M.J."/>
            <person name="Jenkins B.D."/>
            <person name="Jiroutova K."/>
            <person name="Jorgensen R.E."/>
            <person name="Joubert Y."/>
            <person name="Kaplan A."/>
            <person name="Kroger N."/>
            <person name="Kroth P.G."/>
            <person name="La Roche J."/>
            <person name="Lindquist E."/>
            <person name="Lommer M."/>
            <person name="Martin-Jezequel V."/>
            <person name="Lopez P.J."/>
            <person name="Lucas S."/>
            <person name="Mangogna M."/>
            <person name="McGinnis K."/>
            <person name="Medlin L.K."/>
            <person name="Montsant A."/>
            <person name="Oudot-Le Secq M.P."/>
            <person name="Napoli C."/>
            <person name="Obornik M."/>
            <person name="Parker M.S."/>
            <person name="Petit J.L."/>
            <person name="Porcel B.M."/>
            <person name="Poulsen N."/>
            <person name="Robison M."/>
            <person name="Rychlewski L."/>
            <person name="Rynearson T.A."/>
            <person name="Schmutz J."/>
            <person name="Shapiro H."/>
            <person name="Siaut M."/>
            <person name="Stanley M."/>
            <person name="Sussman M.R."/>
            <person name="Taylor A.R."/>
            <person name="Vardi A."/>
            <person name="von Dassow P."/>
            <person name="Vyverman W."/>
            <person name="Willis A."/>
            <person name="Wyrwicz L.S."/>
            <person name="Rokhsar D.S."/>
            <person name="Weissenbach J."/>
            <person name="Armbrust E.V."/>
            <person name="Green B.R."/>
            <person name="Van de Peer Y."/>
            <person name="Grigoriev I.V."/>
        </authorList>
    </citation>
    <scope>NUCLEOTIDE SEQUENCE [LARGE SCALE GENOMIC DNA]</scope>
    <source>
        <strain evidence="4 5">CCAP 1055/1</strain>
    </source>
</reference>
<dbReference type="Proteomes" id="UP000000759">
    <property type="component" value="Chromosome 32"/>
</dbReference>
<organism evidence="4 5">
    <name type="scientific">Phaeodactylum tricornutum (strain CCAP 1055/1)</name>
    <dbReference type="NCBI Taxonomy" id="556484"/>
    <lineage>
        <taxon>Eukaryota</taxon>
        <taxon>Sar</taxon>
        <taxon>Stramenopiles</taxon>
        <taxon>Ochrophyta</taxon>
        <taxon>Bacillariophyta</taxon>
        <taxon>Bacillariophyceae</taxon>
        <taxon>Bacillariophycidae</taxon>
        <taxon>Naviculales</taxon>
        <taxon>Phaeodactylaceae</taxon>
        <taxon>Phaeodactylum</taxon>
    </lineage>
</organism>
<dbReference type="RefSeq" id="XP_002185556.1">
    <property type="nucleotide sequence ID" value="XM_002185520.1"/>
</dbReference>
<dbReference type="AlphaFoldDB" id="B7GEM8"/>
<dbReference type="HOGENOM" id="CLU_296563_0_0_1"/>
<dbReference type="InterPro" id="IPR041664">
    <property type="entry name" value="AAA_16"/>
</dbReference>
<feature type="compositionally biased region" description="Polar residues" evidence="1">
    <location>
        <begin position="275"/>
        <end position="292"/>
    </location>
</feature>
<dbReference type="SUPFAM" id="SSF52540">
    <property type="entry name" value="P-loop containing nucleoside triphosphate hydrolases"/>
    <property type="match status" value="1"/>
</dbReference>
<feature type="region of interest" description="Disordered" evidence="1">
    <location>
        <begin position="273"/>
        <end position="299"/>
    </location>
</feature>
<accession>B7GEM8</accession>
<dbReference type="KEGG" id="pti:PHATRDRAFT_50602"/>
<dbReference type="eggNOG" id="ENOG502SDA5">
    <property type="taxonomic scope" value="Eukaryota"/>
</dbReference>
<keyword evidence="2" id="KW-0472">Membrane</keyword>
<evidence type="ECO:0000313" key="4">
    <source>
        <dbReference type="EMBL" id="EEC42921.1"/>
    </source>
</evidence>
<feature type="transmembrane region" description="Helical" evidence="2">
    <location>
        <begin position="12"/>
        <end position="32"/>
    </location>
</feature>
<dbReference type="InterPro" id="IPR053159">
    <property type="entry name" value="Hybrid_Histidine_Kinase"/>
</dbReference>
<feature type="domain" description="Orc1-like AAA ATPase" evidence="3">
    <location>
        <begin position="171"/>
        <end position="414"/>
    </location>
</feature>
<protein>
    <recommendedName>
        <fullName evidence="3">Orc1-like AAA ATPase domain-containing protein</fullName>
    </recommendedName>
</protein>
<dbReference type="InParanoid" id="B7GEM8"/>
<reference evidence="5" key="2">
    <citation type="submission" date="2008-08" db="EMBL/GenBank/DDBJ databases">
        <authorList>
            <consortium name="Diatom Consortium"/>
            <person name="Grigoriev I."/>
            <person name="Grimwood J."/>
            <person name="Kuo A."/>
            <person name="Otillar R.P."/>
            <person name="Salamov A."/>
            <person name="Detter J.C."/>
            <person name="Lindquist E."/>
            <person name="Shapiro H."/>
            <person name="Lucas S."/>
            <person name="Glavina del Rio T."/>
            <person name="Pitluck S."/>
            <person name="Rokhsar D."/>
            <person name="Bowler C."/>
        </authorList>
    </citation>
    <scope>GENOME REANNOTATION</scope>
    <source>
        <strain evidence="5">CCAP 1055/1</strain>
    </source>
</reference>
<dbReference type="GeneID" id="7199440"/>
<keyword evidence="2" id="KW-0812">Transmembrane</keyword>
<gene>
    <name evidence="4" type="ORF">PHATRDRAFT_50602</name>
</gene>
<dbReference type="EMBL" id="CM000634">
    <property type="protein sequence ID" value="EEC42921.1"/>
    <property type="molecule type" value="Genomic_DNA"/>
</dbReference>
<sequence length="1255" mass="140575">MNLRAFLWKARLFVLSFFNSLFIPVAFLYLGINVQLLYSPGKAIELTREHFWGGQPNDSPVVCFAGAARKSLDPQHDPRLFWSTFGKISEEPSLLLLTQRSNAMSSAEQKLSSDSFSVSNLSQLTEEVDSLDGSYETSRFLRKMPSQSRSYPASFSNNQRHSRLPFSTIGLYGRDSHKETLQARFRDQALSVEGGSTCLVTLAGPAGAGKSALASQMEPFCADYGGFFVSGKFDAHRVGETDQDPYAAIRVACNQLAEKILRCDQDLLSERCDTDSQPLSRTSSTVVQPSTHSSKSISQQEEQIAARNFSFTDIQSKLQQELGDEDLTLLLRVVPVLAEVLGLNRSTIVALDRPWDQGTVEATDVQAQKHRLYSSFRHFFRTVGSFGTVLLVLDDVQWADAASLELIEFLVATEGPTREMRQSTRLMLIVSYRDNEVDEDHRFAQMMDRLKKRDLDDVNKNGKAVSHIEEISVDNLSVAEVTEFLADLMWIEEHRVRPLAELVHGKTLGNAFYLIQFLTSLVDEDILQAAPGSRSWSWDMERAAMHIDATANVVDLMRVKLNKMPRDTRSILKLLSCLGSTFALSIEPNSFDLGESAPREAPSTGRKALECLEHCVMEGWIVRLRRNLYLWVHDKIQEAVLSLIEPAYLPTLQRRIGELLLDKLSDSELEGNAFVVANLLNAGIQGMALSAARRIQTAKTNLAAAKRAIASASLSSAVRYLERGIMVVPEDHWSTHYKFSLDLFSTAAEAEYCIGNFNRVQRYSGQILAQTQRPLLDHRRAYNALMDAIGSQDQHLEAANLCLEVLEKLGCPFPKRGVGLKIAFGFLKAKVSVKTISSELVSKMPVMTKDLELWVMSLLDKLFTFLYLAGSEMLPLSVLKSLQWTRKKGVSEFSPSAFARLGMSFTAFLGDPQTGKEFAEHALSLLNKVKSGKAESRTLMLVHSFVMPWSCPLKKTLEPLFRAYETGMATGFSENPMWCIYFMKEHSIHLGIPISKVLADFPSLISCMDKFQQLRQRDCCKIVGQALLNLSGQGKTPYVLTGELMNQDLMWNAAMDANDVVAIASLQRWRLYVAFYFEEYQIMMQLLEDTNLGSTIEKAQPGLYGLCPMIFHNGLACISMMRETGNNKYTVWARRFANTIKKWVDKGNPNVKHYDALLNAELAALFGKHSLAMRFFGSAILFSGSGGFKNDQALVYERFGEYNLKQGNVNEAKYGLEQAIQLYEAWGAHGKVNLIKQKHILLLAPPVEINVSIDE</sequence>
<dbReference type="OrthoDB" id="45468at2759"/>
<evidence type="ECO:0000313" key="5">
    <source>
        <dbReference type="Proteomes" id="UP000000759"/>
    </source>
</evidence>
<keyword evidence="5" id="KW-1185">Reference proteome</keyword>
<dbReference type="PaxDb" id="2850-Phatr50602"/>
<dbReference type="Pfam" id="PF13191">
    <property type="entry name" value="AAA_16"/>
    <property type="match status" value="1"/>
</dbReference>